<gene>
    <name evidence="7" type="ORF">ACFFTR_21400</name>
</gene>
<dbReference type="PROSITE" id="PS50977">
    <property type="entry name" value="HTH_TETR_2"/>
    <property type="match status" value="1"/>
</dbReference>
<evidence type="ECO:0000313" key="8">
    <source>
        <dbReference type="Proteomes" id="UP001589608"/>
    </source>
</evidence>
<dbReference type="Gene3D" id="1.10.357.10">
    <property type="entry name" value="Tetracycline Repressor, domain 2"/>
    <property type="match status" value="1"/>
</dbReference>
<dbReference type="PANTHER" id="PTHR30055:SF238">
    <property type="entry name" value="MYCOFACTOCIN BIOSYNTHESIS TRANSCRIPTIONAL REGULATOR MFTR-RELATED"/>
    <property type="match status" value="1"/>
</dbReference>
<dbReference type="PANTHER" id="PTHR30055">
    <property type="entry name" value="HTH-TYPE TRANSCRIPTIONAL REGULATOR RUTR"/>
    <property type="match status" value="1"/>
</dbReference>
<evidence type="ECO:0000256" key="3">
    <source>
        <dbReference type="ARBA" id="ARBA00023163"/>
    </source>
</evidence>
<feature type="domain" description="HTH tetR-type" evidence="6">
    <location>
        <begin position="20"/>
        <end position="80"/>
    </location>
</feature>
<evidence type="ECO:0000313" key="7">
    <source>
        <dbReference type="EMBL" id="MFB9445643.1"/>
    </source>
</evidence>
<sequence length="227" mass="25634">MTRPTVRSRPIETLRDRKREQSRAATVEAAWRLFIERGYDHVTVQDICAAAAIAPRTFHRYFAAKEDVVAEPVRRMTALAHERIAAAPPGTPDAEVLREAMLAVGRFVIDHRELLTALRTVARESAHLRGTQPGVRPDEEHTIAELLRTRTEQPRATTTEPGAPGSPRTHSPHPRPGDWRRRLLVGCTVAALRIWYDEYLRADLDDPIAHLDEILRAVHIEPGRLLV</sequence>
<feature type="region of interest" description="Disordered" evidence="5">
    <location>
        <begin position="147"/>
        <end position="179"/>
    </location>
</feature>
<keyword evidence="3" id="KW-0804">Transcription</keyword>
<dbReference type="PRINTS" id="PR00455">
    <property type="entry name" value="HTHTETR"/>
</dbReference>
<dbReference type="InterPro" id="IPR009057">
    <property type="entry name" value="Homeodomain-like_sf"/>
</dbReference>
<dbReference type="RefSeq" id="WP_380029313.1">
    <property type="nucleotide sequence ID" value="NZ_JBHMCA010000043.1"/>
</dbReference>
<feature type="DNA-binding region" description="H-T-H motif" evidence="4">
    <location>
        <begin position="43"/>
        <end position="62"/>
    </location>
</feature>
<protein>
    <submittedName>
        <fullName evidence="7">TetR/AcrR family transcriptional regulator</fullName>
    </submittedName>
</protein>
<dbReference type="SUPFAM" id="SSF46689">
    <property type="entry name" value="Homeodomain-like"/>
    <property type="match status" value="1"/>
</dbReference>
<dbReference type="InterPro" id="IPR001647">
    <property type="entry name" value="HTH_TetR"/>
</dbReference>
<evidence type="ECO:0000259" key="6">
    <source>
        <dbReference type="PROSITE" id="PS50977"/>
    </source>
</evidence>
<keyword evidence="8" id="KW-1185">Reference proteome</keyword>
<dbReference type="InterPro" id="IPR050109">
    <property type="entry name" value="HTH-type_TetR-like_transc_reg"/>
</dbReference>
<dbReference type="EMBL" id="JBHMCA010000043">
    <property type="protein sequence ID" value="MFB9445643.1"/>
    <property type="molecule type" value="Genomic_DNA"/>
</dbReference>
<reference evidence="7 8" key="1">
    <citation type="submission" date="2024-09" db="EMBL/GenBank/DDBJ databases">
        <authorList>
            <person name="Sun Q."/>
            <person name="Mori K."/>
        </authorList>
    </citation>
    <scope>NUCLEOTIDE SEQUENCE [LARGE SCALE GENOMIC DNA]</scope>
    <source>
        <strain evidence="7 8">JCM 3307</strain>
    </source>
</reference>
<dbReference type="PROSITE" id="PS01081">
    <property type="entry name" value="HTH_TETR_1"/>
    <property type="match status" value="1"/>
</dbReference>
<comment type="caution">
    <text evidence="7">The sequence shown here is derived from an EMBL/GenBank/DDBJ whole genome shotgun (WGS) entry which is preliminary data.</text>
</comment>
<dbReference type="Pfam" id="PF00440">
    <property type="entry name" value="TetR_N"/>
    <property type="match status" value="1"/>
</dbReference>
<accession>A0ABV5M9V5</accession>
<organism evidence="7 8">
    <name type="scientific">Dactylosporangium vinaceum</name>
    <dbReference type="NCBI Taxonomy" id="53362"/>
    <lineage>
        <taxon>Bacteria</taxon>
        <taxon>Bacillati</taxon>
        <taxon>Actinomycetota</taxon>
        <taxon>Actinomycetes</taxon>
        <taxon>Micromonosporales</taxon>
        <taxon>Micromonosporaceae</taxon>
        <taxon>Dactylosporangium</taxon>
    </lineage>
</organism>
<name>A0ABV5M9V5_9ACTN</name>
<dbReference type="InterPro" id="IPR023772">
    <property type="entry name" value="DNA-bd_HTH_TetR-type_CS"/>
</dbReference>
<evidence type="ECO:0000256" key="1">
    <source>
        <dbReference type="ARBA" id="ARBA00023015"/>
    </source>
</evidence>
<evidence type="ECO:0000256" key="4">
    <source>
        <dbReference type="PROSITE-ProRule" id="PRU00335"/>
    </source>
</evidence>
<keyword evidence="2 4" id="KW-0238">DNA-binding</keyword>
<keyword evidence="1" id="KW-0805">Transcription regulation</keyword>
<dbReference type="Proteomes" id="UP001589608">
    <property type="component" value="Unassembled WGS sequence"/>
</dbReference>
<evidence type="ECO:0000256" key="2">
    <source>
        <dbReference type="ARBA" id="ARBA00023125"/>
    </source>
</evidence>
<evidence type="ECO:0000256" key="5">
    <source>
        <dbReference type="SAM" id="MobiDB-lite"/>
    </source>
</evidence>
<proteinExistence type="predicted"/>